<dbReference type="GO" id="GO:0005778">
    <property type="term" value="C:peroxisomal membrane"/>
    <property type="evidence" value="ECO:0007669"/>
    <property type="project" value="UniProtKB-SubCell"/>
</dbReference>
<protein>
    <submittedName>
        <fullName evidence="6">Peroxisomal membrane protein</fullName>
    </submittedName>
</protein>
<dbReference type="SUPFAM" id="SSF81383">
    <property type="entry name" value="F-box domain"/>
    <property type="match status" value="1"/>
</dbReference>
<dbReference type="InterPro" id="IPR001810">
    <property type="entry name" value="F-box_dom"/>
</dbReference>
<evidence type="ECO:0000313" key="7">
    <source>
        <dbReference type="Proteomes" id="UP001055439"/>
    </source>
</evidence>
<dbReference type="Pfam" id="PF14299">
    <property type="entry name" value="PP2"/>
    <property type="match status" value="1"/>
</dbReference>
<dbReference type="EMBL" id="CP097510">
    <property type="protein sequence ID" value="URE39096.1"/>
    <property type="molecule type" value="Genomic_DNA"/>
</dbReference>
<sequence>MGVAADAIQPVMVGKHRDKLTGRRSTEHGRGMCVISPVPVIAPLYLASASHSVRLSSLAARSSFPRYPPPPTFAVLIDPESAPDASSLFIVSGALIFFFLLAADWIVFCELGLGGLVLSMGAGASSITGPDGETGGHETGLGDLPESCVAAVLLHLDPPEICRAARLSRTFRGAASADFVWDAKLPENYVHLMELACGGKSPSNRKRRLCLKEIYARLCRPNPLDGGSKEFWLEKNRGGVCMSISSKALLITGIDDRRYWNYILTDESRFHTIAYLQQTWWFEVDGEIDFCFPAGAYSLFFRLHLGRISKRLGRRICSFEHVHGWDIKPVQFQLSTSDASSAIDDNLFHCLHWPPLHAPFDVATPSAIISNILCCLHSPLQLHSFVAEVSFATLYFPHLPIRTPMTITLDATRAELALLVLYLNKAEARDKICRAIQYGSKFLSNGKPGTAQNVDKTTSLARKVFRLFKFVNDLHALITPPSPGSSLPVILLGKSKNALLSTFLFLDQIVWASRTGIYKNKERAELLGRISLYCWMGSSACTTLLELGELGRISSAMTKLEKELKQVDRSKDEQYRNKIKQLNQRQLALIKASMDFVVAIGLLQLAPKKITPRVTGALGFTTSLISCYQLLPAPAREKKA</sequence>
<evidence type="ECO:0000256" key="2">
    <source>
        <dbReference type="ARBA" id="ARBA00023140"/>
    </source>
</evidence>
<gene>
    <name evidence="6" type="ORF">MUK42_15995</name>
</gene>
<dbReference type="GO" id="GO:0016559">
    <property type="term" value="P:peroxisome fission"/>
    <property type="evidence" value="ECO:0007669"/>
    <property type="project" value="InterPro"/>
</dbReference>
<dbReference type="CDD" id="cd22162">
    <property type="entry name" value="F-box_AtSKIP3-like"/>
    <property type="match status" value="1"/>
</dbReference>
<organism evidence="6 7">
    <name type="scientific">Musa troglodytarum</name>
    <name type="common">fe'i banana</name>
    <dbReference type="NCBI Taxonomy" id="320322"/>
    <lineage>
        <taxon>Eukaryota</taxon>
        <taxon>Viridiplantae</taxon>
        <taxon>Streptophyta</taxon>
        <taxon>Embryophyta</taxon>
        <taxon>Tracheophyta</taxon>
        <taxon>Spermatophyta</taxon>
        <taxon>Magnoliopsida</taxon>
        <taxon>Liliopsida</taxon>
        <taxon>Zingiberales</taxon>
        <taxon>Musaceae</taxon>
        <taxon>Musa</taxon>
    </lineage>
</organism>
<dbReference type="Gene3D" id="1.20.1280.50">
    <property type="match status" value="1"/>
</dbReference>
<evidence type="ECO:0000256" key="1">
    <source>
        <dbReference type="ARBA" id="ARBA00023136"/>
    </source>
</evidence>
<dbReference type="PANTHER" id="PTHR31960:SF30">
    <property type="entry name" value="OS04G0571300 PROTEIN"/>
    <property type="match status" value="1"/>
</dbReference>
<evidence type="ECO:0000259" key="5">
    <source>
        <dbReference type="PROSITE" id="PS50181"/>
    </source>
</evidence>
<evidence type="ECO:0000256" key="4">
    <source>
        <dbReference type="SAM" id="Phobius"/>
    </source>
</evidence>
<keyword evidence="2" id="KW-0576">Peroxisome</keyword>
<dbReference type="AlphaFoldDB" id="A0A9E7L3E9"/>
<accession>A0A9E7L3E9</accession>
<dbReference type="Pfam" id="PF05648">
    <property type="entry name" value="PEX11"/>
    <property type="match status" value="1"/>
</dbReference>
<keyword evidence="7" id="KW-1185">Reference proteome</keyword>
<dbReference type="InterPro" id="IPR025886">
    <property type="entry name" value="PP2-like"/>
</dbReference>
<dbReference type="InterPro" id="IPR036047">
    <property type="entry name" value="F-box-like_dom_sf"/>
</dbReference>
<dbReference type="PANTHER" id="PTHR31960">
    <property type="entry name" value="F-BOX PROTEIN PP2-A15"/>
    <property type="match status" value="1"/>
</dbReference>
<evidence type="ECO:0000313" key="6">
    <source>
        <dbReference type="EMBL" id="URE39096.1"/>
    </source>
</evidence>
<dbReference type="InterPro" id="IPR008733">
    <property type="entry name" value="PEX11"/>
</dbReference>
<keyword evidence="4" id="KW-0812">Transmembrane</keyword>
<dbReference type="OrthoDB" id="411017at2759"/>
<keyword evidence="1 4" id="KW-0472">Membrane</keyword>
<feature type="domain" description="F-box" evidence="5">
    <location>
        <begin position="138"/>
        <end position="184"/>
    </location>
</feature>
<feature type="transmembrane region" description="Helical" evidence="4">
    <location>
        <begin position="88"/>
        <end position="108"/>
    </location>
</feature>
<dbReference type="PROSITE" id="PS50181">
    <property type="entry name" value="FBOX"/>
    <property type="match status" value="1"/>
</dbReference>
<dbReference type="Proteomes" id="UP001055439">
    <property type="component" value="Chromosome 8"/>
</dbReference>
<reference evidence="6" key="1">
    <citation type="submission" date="2022-05" db="EMBL/GenBank/DDBJ databases">
        <title>The Musa troglodytarum L. genome provides insights into the mechanism of non-climacteric behaviour and enrichment of carotenoids.</title>
        <authorList>
            <person name="Wang J."/>
        </authorList>
    </citation>
    <scope>NUCLEOTIDE SEQUENCE</scope>
    <source>
        <tissue evidence="6">Leaf</tissue>
    </source>
</reference>
<comment type="subcellular location">
    <subcellularLocation>
        <location evidence="3">Peroxisome membrane</location>
    </subcellularLocation>
</comment>
<evidence type="ECO:0000256" key="3">
    <source>
        <dbReference type="ARBA" id="ARBA00046271"/>
    </source>
</evidence>
<name>A0A9E7L3E9_9LILI</name>
<dbReference type="Pfam" id="PF12937">
    <property type="entry name" value="F-box-like"/>
    <property type="match status" value="1"/>
</dbReference>
<keyword evidence="4" id="KW-1133">Transmembrane helix</keyword>
<proteinExistence type="predicted"/>